<sequence length="180" mass="20599">MITVSGKEAGSKEEWDIVISKKTSKLIKQLEGYNAIHWQSPTQPILKKWAQQIPIVNKGAVNQQQTSTMQKNMITKSEKNRINHRNPKQLVSRNEEGETKMHRTAIRLANYMGNLIAVKETKSPISGNDINKADPCHMTRRKRNKFKNHAMITLRIEAKQNMSAIVPERWGSTLRNQTGK</sequence>
<evidence type="ECO:0000313" key="1">
    <source>
        <dbReference type="EMBL" id="PKA54979.1"/>
    </source>
</evidence>
<gene>
    <name evidence="1" type="ORF">AXF42_Ash003615</name>
</gene>
<dbReference type="AlphaFoldDB" id="A0A2I0AHD7"/>
<dbReference type="EMBL" id="KZ451980">
    <property type="protein sequence ID" value="PKA54979.1"/>
    <property type="molecule type" value="Genomic_DNA"/>
</dbReference>
<keyword evidence="2" id="KW-1185">Reference proteome</keyword>
<name>A0A2I0AHD7_9ASPA</name>
<accession>A0A2I0AHD7</accession>
<protein>
    <submittedName>
        <fullName evidence="1">Uncharacterized protein</fullName>
    </submittedName>
</protein>
<reference evidence="1 2" key="1">
    <citation type="journal article" date="2017" name="Nature">
        <title>The Apostasia genome and the evolution of orchids.</title>
        <authorList>
            <person name="Zhang G.Q."/>
            <person name="Liu K.W."/>
            <person name="Li Z."/>
            <person name="Lohaus R."/>
            <person name="Hsiao Y.Y."/>
            <person name="Niu S.C."/>
            <person name="Wang J.Y."/>
            <person name="Lin Y.C."/>
            <person name="Xu Q."/>
            <person name="Chen L.J."/>
            <person name="Yoshida K."/>
            <person name="Fujiwara S."/>
            <person name="Wang Z.W."/>
            <person name="Zhang Y.Q."/>
            <person name="Mitsuda N."/>
            <person name="Wang M."/>
            <person name="Liu G.H."/>
            <person name="Pecoraro L."/>
            <person name="Huang H.X."/>
            <person name="Xiao X.J."/>
            <person name="Lin M."/>
            <person name="Wu X.Y."/>
            <person name="Wu W.L."/>
            <person name="Chen Y.Y."/>
            <person name="Chang S.B."/>
            <person name="Sakamoto S."/>
            <person name="Ohme-Takagi M."/>
            <person name="Yagi M."/>
            <person name="Zeng S.J."/>
            <person name="Shen C.Y."/>
            <person name="Yeh C.M."/>
            <person name="Luo Y.B."/>
            <person name="Tsai W.C."/>
            <person name="Van de Peer Y."/>
            <person name="Liu Z.J."/>
        </authorList>
    </citation>
    <scope>NUCLEOTIDE SEQUENCE [LARGE SCALE GENOMIC DNA]</scope>
    <source>
        <strain evidence="2">cv. Shenzhen</strain>
        <tissue evidence="1">Stem</tissue>
    </source>
</reference>
<dbReference type="Proteomes" id="UP000236161">
    <property type="component" value="Unassembled WGS sequence"/>
</dbReference>
<evidence type="ECO:0000313" key="2">
    <source>
        <dbReference type="Proteomes" id="UP000236161"/>
    </source>
</evidence>
<proteinExistence type="predicted"/>
<organism evidence="1 2">
    <name type="scientific">Apostasia shenzhenica</name>
    <dbReference type="NCBI Taxonomy" id="1088818"/>
    <lineage>
        <taxon>Eukaryota</taxon>
        <taxon>Viridiplantae</taxon>
        <taxon>Streptophyta</taxon>
        <taxon>Embryophyta</taxon>
        <taxon>Tracheophyta</taxon>
        <taxon>Spermatophyta</taxon>
        <taxon>Magnoliopsida</taxon>
        <taxon>Liliopsida</taxon>
        <taxon>Asparagales</taxon>
        <taxon>Orchidaceae</taxon>
        <taxon>Apostasioideae</taxon>
        <taxon>Apostasia</taxon>
    </lineage>
</organism>